<evidence type="ECO:0000313" key="10">
    <source>
        <dbReference type="Proteomes" id="UP000030960"/>
    </source>
</evidence>
<reference evidence="9 10" key="1">
    <citation type="submission" date="2014-10" db="EMBL/GenBank/DDBJ databases">
        <title>Genome sequence of Ponticoccus sp. strain UMTAT08 isolated from clonal culture of toxic dinoflagellate Alexandrium tamiyavanichii.</title>
        <authorList>
            <person name="Gan H.Y."/>
            <person name="Muhd D.-D."/>
            <person name="Mohd Noor M.E."/>
            <person name="Yeong Y.S."/>
            <person name="Usup G."/>
        </authorList>
    </citation>
    <scope>NUCLEOTIDE SEQUENCE [LARGE SCALE GENOMIC DNA]</scope>
    <source>
        <strain evidence="9 10">UMTAT08</strain>
    </source>
</reference>
<dbReference type="Pfam" id="PF00528">
    <property type="entry name" value="BPD_transp_1"/>
    <property type="match status" value="1"/>
</dbReference>
<feature type="transmembrane region" description="Helical" evidence="7">
    <location>
        <begin position="20"/>
        <end position="42"/>
    </location>
</feature>
<dbReference type="RefSeq" id="WP_082024701.1">
    <property type="nucleotide sequence ID" value="NZ_JSUQ01000016.1"/>
</dbReference>
<keyword evidence="10" id="KW-1185">Reference proteome</keyword>
<keyword evidence="5 7" id="KW-1133">Transmembrane helix</keyword>
<evidence type="ECO:0000256" key="4">
    <source>
        <dbReference type="ARBA" id="ARBA00022692"/>
    </source>
</evidence>
<comment type="subcellular location">
    <subcellularLocation>
        <location evidence="1 7">Cell membrane</location>
        <topology evidence="1 7">Multi-pass membrane protein</topology>
    </subcellularLocation>
</comment>
<dbReference type="InterPro" id="IPR000515">
    <property type="entry name" value="MetI-like"/>
</dbReference>
<proteinExistence type="inferred from homology"/>
<dbReference type="PANTHER" id="PTHR30193:SF37">
    <property type="entry name" value="INNER MEMBRANE ABC TRANSPORTER PERMEASE PROTEIN YCJO"/>
    <property type="match status" value="1"/>
</dbReference>
<evidence type="ECO:0000256" key="1">
    <source>
        <dbReference type="ARBA" id="ARBA00004651"/>
    </source>
</evidence>
<dbReference type="InterPro" id="IPR051393">
    <property type="entry name" value="ABC_transporter_permease"/>
</dbReference>
<dbReference type="InterPro" id="IPR035906">
    <property type="entry name" value="MetI-like_sf"/>
</dbReference>
<dbReference type="OrthoDB" id="9805108at2"/>
<dbReference type="PANTHER" id="PTHR30193">
    <property type="entry name" value="ABC TRANSPORTER PERMEASE PROTEIN"/>
    <property type="match status" value="1"/>
</dbReference>
<evidence type="ECO:0000259" key="8">
    <source>
        <dbReference type="PROSITE" id="PS50928"/>
    </source>
</evidence>
<sequence length="305" mass="32637">MARNVLHLEALSEWRGIGGAGRLSVAFGTIPALLLIFVFIGLPGLGAVRLSLYRWAGIGEPQFIGLDNYESVLGDPEIWTTMRITLIYAVLCSVGIVIISAVLASAVSSNVKGSAFYKIVWFLPGLAPAAAVSIFWTNAFRPDNGVVNIALGALGFDADNAWLAEASSALYPTVFVTIWVSVGFAFLILLGAMQQIPQSLTEAAVLDGASPRERFFTITLPLIRPTLVVLLVLEFIWAFNNFTVIWAMTKGGPGTSTTTLPVLVYQQAFQFTSFGTAATLAVIGGSLLFILGMIGLRLSQSRQTS</sequence>
<feature type="transmembrane region" description="Helical" evidence="7">
    <location>
        <begin position="86"/>
        <end position="107"/>
    </location>
</feature>
<dbReference type="GO" id="GO:0005886">
    <property type="term" value="C:plasma membrane"/>
    <property type="evidence" value="ECO:0007669"/>
    <property type="project" value="UniProtKB-SubCell"/>
</dbReference>
<evidence type="ECO:0000256" key="6">
    <source>
        <dbReference type="ARBA" id="ARBA00023136"/>
    </source>
</evidence>
<feature type="transmembrane region" description="Helical" evidence="7">
    <location>
        <begin position="169"/>
        <end position="190"/>
    </location>
</feature>
<evidence type="ECO:0000313" key="9">
    <source>
        <dbReference type="EMBL" id="KHQ51719.1"/>
    </source>
</evidence>
<name>A0A0B3SMF1_9RHOB</name>
<comment type="similarity">
    <text evidence="7">Belongs to the binding-protein-dependent transport system permease family.</text>
</comment>
<comment type="caution">
    <text evidence="9">The sequence shown here is derived from an EMBL/GenBank/DDBJ whole genome shotgun (WGS) entry which is preliminary data.</text>
</comment>
<accession>A0A0B3SMF1</accession>
<feature type="transmembrane region" description="Helical" evidence="7">
    <location>
        <begin position="119"/>
        <end position="136"/>
    </location>
</feature>
<feature type="transmembrane region" description="Helical" evidence="7">
    <location>
        <begin position="268"/>
        <end position="296"/>
    </location>
</feature>
<gene>
    <name evidence="9" type="ORF">OA50_03882</name>
</gene>
<feature type="domain" description="ABC transmembrane type-1" evidence="8">
    <location>
        <begin position="82"/>
        <end position="295"/>
    </location>
</feature>
<dbReference type="CDD" id="cd06261">
    <property type="entry name" value="TM_PBP2"/>
    <property type="match status" value="1"/>
</dbReference>
<evidence type="ECO:0000256" key="5">
    <source>
        <dbReference type="ARBA" id="ARBA00022989"/>
    </source>
</evidence>
<dbReference type="Proteomes" id="UP000030960">
    <property type="component" value="Unassembled WGS sequence"/>
</dbReference>
<dbReference type="PROSITE" id="PS50928">
    <property type="entry name" value="ABC_TM1"/>
    <property type="match status" value="1"/>
</dbReference>
<keyword evidence="2 7" id="KW-0813">Transport</keyword>
<evidence type="ECO:0000256" key="3">
    <source>
        <dbReference type="ARBA" id="ARBA00022475"/>
    </source>
</evidence>
<dbReference type="EMBL" id="JSUQ01000016">
    <property type="protein sequence ID" value="KHQ51719.1"/>
    <property type="molecule type" value="Genomic_DNA"/>
</dbReference>
<dbReference type="SUPFAM" id="SSF161098">
    <property type="entry name" value="MetI-like"/>
    <property type="match status" value="1"/>
</dbReference>
<keyword evidence="4 7" id="KW-0812">Transmembrane</keyword>
<keyword evidence="3" id="KW-1003">Cell membrane</keyword>
<evidence type="ECO:0000256" key="7">
    <source>
        <dbReference type="RuleBase" id="RU363032"/>
    </source>
</evidence>
<keyword evidence="6 7" id="KW-0472">Membrane</keyword>
<evidence type="ECO:0000256" key="2">
    <source>
        <dbReference type="ARBA" id="ARBA00022448"/>
    </source>
</evidence>
<dbReference type="Gene3D" id="1.10.3720.10">
    <property type="entry name" value="MetI-like"/>
    <property type="match status" value="1"/>
</dbReference>
<organism evidence="9 10">
    <name type="scientific">Mameliella alba</name>
    <dbReference type="NCBI Taxonomy" id="561184"/>
    <lineage>
        <taxon>Bacteria</taxon>
        <taxon>Pseudomonadati</taxon>
        <taxon>Pseudomonadota</taxon>
        <taxon>Alphaproteobacteria</taxon>
        <taxon>Rhodobacterales</taxon>
        <taxon>Roseobacteraceae</taxon>
        <taxon>Mameliella</taxon>
    </lineage>
</organism>
<dbReference type="AlphaFoldDB" id="A0A0B3SMF1"/>
<protein>
    <submittedName>
        <fullName evidence="9">Inositol transport system permease protein</fullName>
    </submittedName>
</protein>
<dbReference type="GO" id="GO:0055085">
    <property type="term" value="P:transmembrane transport"/>
    <property type="evidence" value="ECO:0007669"/>
    <property type="project" value="InterPro"/>
</dbReference>
<feature type="transmembrane region" description="Helical" evidence="7">
    <location>
        <begin position="222"/>
        <end position="248"/>
    </location>
</feature>